<evidence type="ECO:0008006" key="3">
    <source>
        <dbReference type="Google" id="ProtNLM"/>
    </source>
</evidence>
<dbReference type="Proteomes" id="UP000257045">
    <property type="component" value="Unassembled WGS sequence"/>
</dbReference>
<dbReference type="AlphaFoldDB" id="A0A3D8IZF5"/>
<evidence type="ECO:0000313" key="1">
    <source>
        <dbReference type="EMBL" id="RDU70463.1"/>
    </source>
</evidence>
<protein>
    <recommendedName>
        <fullName evidence="3">GGDEF domain-containing protein</fullName>
    </recommendedName>
</protein>
<comment type="caution">
    <text evidence="1">The sequence shown here is derived from an EMBL/GenBank/DDBJ whole genome shotgun (WGS) entry which is preliminary data.</text>
</comment>
<dbReference type="InterPro" id="IPR043128">
    <property type="entry name" value="Rev_trsase/Diguanyl_cyclase"/>
</dbReference>
<evidence type="ECO:0000313" key="2">
    <source>
        <dbReference type="Proteomes" id="UP000257045"/>
    </source>
</evidence>
<dbReference type="RefSeq" id="WP_115569732.1">
    <property type="nucleotide sequence ID" value="NZ_NXLV01000009.1"/>
</dbReference>
<dbReference type="SUPFAM" id="SSF55073">
    <property type="entry name" value="Nucleotide cyclase"/>
    <property type="match status" value="1"/>
</dbReference>
<name>A0A3D8IZF5_9HELI</name>
<proteinExistence type="predicted"/>
<dbReference type="Gene3D" id="3.30.70.270">
    <property type="match status" value="1"/>
</dbReference>
<reference evidence="1 2" key="1">
    <citation type="submission" date="2018-04" db="EMBL/GenBank/DDBJ databases">
        <title>Novel Campyloabacter and Helicobacter Species and Strains.</title>
        <authorList>
            <person name="Mannion A.J."/>
            <person name="Shen Z."/>
            <person name="Fox J.G."/>
        </authorList>
    </citation>
    <scope>NUCLEOTIDE SEQUENCE [LARGE SCALE GENOMIC DNA]</scope>
    <source>
        <strain evidence="1 2">MIT 04-9366</strain>
    </source>
</reference>
<keyword evidence="2" id="KW-1185">Reference proteome</keyword>
<accession>A0A3D8IZF5</accession>
<gene>
    <name evidence="1" type="ORF">CQA58_05540</name>
</gene>
<sequence length="351" mass="39965">MEDKGVINFSGGVKKGDKVEALSAKTTKIARDVISQLEKQDIPIFPDSFESVFEQIIADESEEFKHLVEQKAGIALSHKDRLLNFESEAKSGIKNVRDVLEITKEIYQSVVFAHNALKRKAEEISRIENPVAFKSAIGLCFQEFDNLQHTMETQIVEMKRAFEKIVVNIENVNKNAIYDTQYGVYNKKYFLSVCEKEKKILDQIGCSYAFVAYSLSKRFLESLKDKDFVRVSLKTMSKILSEHINNDEILCYFGSGKFVVLYKYIDSEKVLEKVKKISHLAKETNLFFEGEQTSLEFCSGVYVVNESSELIDEISYAISSCEEAFDHQADCEVYQQVTSPSQEEVQSGEGE</sequence>
<dbReference type="EMBL" id="NXLV01000009">
    <property type="protein sequence ID" value="RDU70463.1"/>
    <property type="molecule type" value="Genomic_DNA"/>
</dbReference>
<dbReference type="OrthoDB" id="5372407at2"/>
<organism evidence="1 2">
    <name type="scientific">Helicobacter brantae</name>
    <dbReference type="NCBI Taxonomy" id="375927"/>
    <lineage>
        <taxon>Bacteria</taxon>
        <taxon>Pseudomonadati</taxon>
        <taxon>Campylobacterota</taxon>
        <taxon>Epsilonproteobacteria</taxon>
        <taxon>Campylobacterales</taxon>
        <taxon>Helicobacteraceae</taxon>
        <taxon>Helicobacter</taxon>
    </lineage>
</organism>
<dbReference type="InterPro" id="IPR029787">
    <property type="entry name" value="Nucleotide_cyclase"/>
</dbReference>